<keyword evidence="10 12" id="KW-0472">Membrane</keyword>
<keyword evidence="7" id="KW-0653">Protein transport</keyword>
<reference evidence="14" key="1">
    <citation type="submission" date="2025-08" db="UniProtKB">
        <authorList>
            <consortium name="RefSeq"/>
        </authorList>
    </citation>
    <scope>IDENTIFICATION</scope>
    <source>
        <tissue evidence="14">Gonads</tissue>
    </source>
</reference>
<keyword evidence="5 12" id="KW-0812">Transmembrane</keyword>
<dbReference type="KEGG" id="soy:115874263"/>
<feature type="compositionally biased region" description="Basic and acidic residues" evidence="11">
    <location>
        <begin position="353"/>
        <end position="374"/>
    </location>
</feature>
<feature type="compositionally biased region" description="Basic and acidic residues" evidence="11">
    <location>
        <begin position="311"/>
        <end position="331"/>
    </location>
</feature>
<feature type="transmembrane region" description="Helical" evidence="12">
    <location>
        <begin position="217"/>
        <end position="250"/>
    </location>
</feature>
<evidence type="ECO:0000256" key="7">
    <source>
        <dbReference type="ARBA" id="ARBA00022927"/>
    </source>
</evidence>
<dbReference type="GO" id="GO:0005789">
    <property type="term" value="C:endoplasmic reticulum membrane"/>
    <property type="evidence" value="ECO:0007669"/>
    <property type="project" value="UniProtKB-SubCell"/>
</dbReference>
<evidence type="ECO:0000256" key="11">
    <source>
        <dbReference type="SAM" id="MobiDB-lite"/>
    </source>
</evidence>
<evidence type="ECO:0000313" key="13">
    <source>
        <dbReference type="Proteomes" id="UP000504635"/>
    </source>
</evidence>
<feature type="region of interest" description="Disordered" evidence="11">
    <location>
        <begin position="1"/>
        <end position="21"/>
    </location>
</feature>
<keyword evidence="13" id="KW-1185">Reference proteome</keyword>
<keyword evidence="4" id="KW-0813">Transport</keyword>
<dbReference type="InParanoid" id="A0A6J2X213"/>
<keyword evidence="9" id="KW-0811">Translocation</keyword>
<dbReference type="AlphaFoldDB" id="A0A6J2X213"/>
<organism evidence="13 14">
    <name type="scientific">Sitophilus oryzae</name>
    <name type="common">Rice weevil</name>
    <name type="synonym">Curculio oryzae</name>
    <dbReference type="NCBI Taxonomy" id="7048"/>
    <lineage>
        <taxon>Eukaryota</taxon>
        <taxon>Metazoa</taxon>
        <taxon>Ecdysozoa</taxon>
        <taxon>Arthropoda</taxon>
        <taxon>Hexapoda</taxon>
        <taxon>Insecta</taxon>
        <taxon>Pterygota</taxon>
        <taxon>Neoptera</taxon>
        <taxon>Endopterygota</taxon>
        <taxon>Coleoptera</taxon>
        <taxon>Polyphaga</taxon>
        <taxon>Cucujiformia</taxon>
        <taxon>Curculionidae</taxon>
        <taxon>Dryophthorinae</taxon>
        <taxon>Sitophilus</taxon>
    </lineage>
</organism>
<feature type="compositionally biased region" description="Basic and acidic residues" evidence="11">
    <location>
        <begin position="146"/>
        <end position="157"/>
    </location>
</feature>
<dbReference type="RefSeq" id="XP_030745223.1">
    <property type="nucleotide sequence ID" value="XM_030889363.1"/>
</dbReference>
<feature type="transmembrane region" description="Helical" evidence="12">
    <location>
        <begin position="189"/>
        <end position="211"/>
    </location>
</feature>
<dbReference type="PANTHER" id="PTHR12443">
    <property type="entry name" value="TRANSLOCATION PROTEIN SEC62"/>
    <property type="match status" value="1"/>
</dbReference>
<evidence type="ECO:0000256" key="3">
    <source>
        <dbReference type="ARBA" id="ARBA00021257"/>
    </source>
</evidence>
<gene>
    <name evidence="14" type="primary">LOC115874263</name>
</gene>
<dbReference type="OrthoDB" id="200187at2759"/>
<evidence type="ECO:0000256" key="4">
    <source>
        <dbReference type="ARBA" id="ARBA00022448"/>
    </source>
</evidence>
<evidence type="ECO:0000256" key="9">
    <source>
        <dbReference type="ARBA" id="ARBA00023010"/>
    </source>
</evidence>
<protein>
    <recommendedName>
        <fullName evidence="3">Translocation protein SEC62</fullName>
    </recommendedName>
</protein>
<dbReference type="GO" id="GO:0031204">
    <property type="term" value="P:post-translational protein targeting to membrane, translocation"/>
    <property type="evidence" value="ECO:0007669"/>
    <property type="project" value="TreeGrafter"/>
</dbReference>
<evidence type="ECO:0000256" key="10">
    <source>
        <dbReference type="ARBA" id="ARBA00023136"/>
    </source>
</evidence>
<feature type="region of interest" description="Disordered" evidence="11">
    <location>
        <begin position="107"/>
        <end position="161"/>
    </location>
</feature>
<feature type="region of interest" description="Disordered" evidence="11">
    <location>
        <begin position="284"/>
        <end position="374"/>
    </location>
</feature>
<evidence type="ECO:0000256" key="6">
    <source>
        <dbReference type="ARBA" id="ARBA00022824"/>
    </source>
</evidence>
<dbReference type="Pfam" id="PF03839">
    <property type="entry name" value="Sec62"/>
    <property type="match status" value="1"/>
</dbReference>
<sequence length="374" mass="42976">MAEKKRKSKRKDEYIPPGEEALDKPTKEEFKIASWMRKNVPIKKTKFLNHNVEYFTGKRAVDALLESNYAKGDNPLFHTREDIVNYLHILLEHKFYHRARKVPVSEQELKAKKSIKKKEQESGDEEKKSKEKEQNKGTDAENSVAEGKDASEKPEKEKRKKKIRLDMHKDQRFVDSLDAYVWIYDPIPFYYWIIGTLLVLGAIGVCLFPLWPPSVRLGVYYLSVAAACILVSIIVMAVIRFILFCLIWIVTLGRHHLWILPNLTEDVGILASFWPLYKYEYRGPGSSSADKKKKKKKKDKDSDAEEDKESEDGKEKLEKGVETLGSEEGKKLLSSLDDNQLENEDGAGSESETESKSSTGKDFEIVDHNELEES</sequence>
<feature type="compositionally biased region" description="Basic and acidic residues" evidence="11">
    <location>
        <begin position="107"/>
        <end position="139"/>
    </location>
</feature>
<evidence type="ECO:0000256" key="2">
    <source>
        <dbReference type="ARBA" id="ARBA00010604"/>
    </source>
</evidence>
<evidence type="ECO:0000256" key="8">
    <source>
        <dbReference type="ARBA" id="ARBA00022989"/>
    </source>
</evidence>
<proteinExistence type="inferred from homology"/>
<comment type="similarity">
    <text evidence="2">Belongs to the SEC62 family.</text>
</comment>
<evidence type="ECO:0000313" key="14">
    <source>
        <dbReference type="RefSeq" id="XP_030745223.1"/>
    </source>
</evidence>
<evidence type="ECO:0000256" key="5">
    <source>
        <dbReference type="ARBA" id="ARBA00022692"/>
    </source>
</evidence>
<evidence type="ECO:0000256" key="1">
    <source>
        <dbReference type="ARBA" id="ARBA00004477"/>
    </source>
</evidence>
<evidence type="ECO:0000256" key="12">
    <source>
        <dbReference type="SAM" id="Phobius"/>
    </source>
</evidence>
<dbReference type="PANTHER" id="PTHR12443:SF9">
    <property type="entry name" value="TRANSLOCATION PROTEIN SEC62"/>
    <property type="match status" value="1"/>
</dbReference>
<keyword evidence="6" id="KW-0256">Endoplasmic reticulum</keyword>
<accession>A0A6J2X213</accession>
<dbReference type="GeneID" id="115874263"/>
<dbReference type="Proteomes" id="UP000504635">
    <property type="component" value="Unplaced"/>
</dbReference>
<dbReference type="CTD" id="34333"/>
<keyword evidence="8 12" id="KW-1133">Transmembrane helix</keyword>
<dbReference type="InterPro" id="IPR004728">
    <property type="entry name" value="Sec62"/>
</dbReference>
<dbReference type="FunCoup" id="A0A6J2X213">
    <property type="interactions" value="1338"/>
</dbReference>
<name>A0A6J2X213_SITOR</name>
<comment type="subcellular location">
    <subcellularLocation>
        <location evidence="1">Endoplasmic reticulum membrane</location>
        <topology evidence="1">Multi-pass membrane protein</topology>
    </subcellularLocation>
</comment>